<proteinExistence type="predicted"/>
<dbReference type="OrthoDB" id="9761704at2"/>
<evidence type="ECO:0000313" key="3">
    <source>
        <dbReference type="Proteomes" id="UP000261905"/>
    </source>
</evidence>
<dbReference type="Gene3D" id="1.10.4080.10">
    <property type="entry name" value="ADP-ribosylation/Crystallin J1"/>
    <property type="match status" value="1"/>
</dbReference>
<dbReference type="InterPro" id="IPR036705">
    <property type="entry name" value="Ribosyl_crysJ1_sf"/>
</dbReference>
<dbReference type="EMBL" id="QUBQ01000001">
    <property type="protein sequence ID" value="REK77512.1"/>
    <property type="molecule type" value="Genomic_DNA"/>
</dbReference>
<dbReference type="RefSeq" id="WP_116045160.1">
    <property type="nucleotide sequence ID" value="NZ_QUBQ01000001.1"/>
</dbReference>
<dbReference type="SUPFAM" id="SSF101478">
    <property type="entry name" value="ADP-ribosylglycohydrolase"/>
    <property type="match status" value="1"/>
</dbReference>
<accession>A0A371PMT1</accession>
<feature type="binding site" evidence="1">
    <location>
        <position position="401"/>
    </location>
    <ligand>
        <name>Mg(2+)</name>
        <dbReference type="ChEBI" id="CHEBI:18420"/>
        <label>1</label>
    </ligand>
</feature>
<keyword evidence="1" id="KW-0479">Metal-binding</keyword>
<gene>
    <name evidence="2" type="ORF">DX130_11100</name>
</gene>
<reference evidence="2 3" key="1">
    <citation type="submission" date="2018-08" db="EMBL/GenBank/DDBJ databases">
        <title>Paenibacillus sp. M4BSY-1, whole genome shotgun sequence.</title>
        <authorList>
            <person name="Tuo L."/>
        </authorList>
    </citation>
    <scope>NUCLEOTIDE SEQUENCE [LARGE SCALE GENOMIC DNA]</scope>
    <source>
        <strain evidence="2 3">M4BSY-1</strain>
    </source>
</reference>
<protein>
    <submittedName>
        <fullName evidence="2">ADP-ribosylglycohydrolase family protein</fullName>
    </submittedName>
</protein>
<dbReference type="GO" id="GO:0046872">
    <property type="term" value="F:metal ion binding"/>
    <property type="evidence" value="ECO:0007669"/>
    <property type="project" value="UniProtKB-KW"/>
</dbReference>
<evidence type="ECO:0000256" key="1">
    <source>
        <dbReference type="PIRSR" id="PIRSR605502-1"/>
    </source>
</evidence>
<keyword evidence="3" id="KW-1185">Reference proteome</keyword>
<name>A0A371PMT1_9BACL</name>
<evidence type="ECO:0000313" key="2">
    <source>
        <dbReference type="EMBL" id="REK77512.1"/>
    </source>
</evidence>
<keyword evidence="1" id="KW-0460">Magnesium</keyword>
<dbReference type="InterPro" id="IPR005502">
    <property type="entry name" value="Ribosyl_crysJ1"/>
</dbReference>
<comment type="caution">
    <text evidence="2">The sequence shown here is derived from an EMBL/GenBank/DDBJ whole genome shotgun (WGS) entry which is preliminary data.</text>
</comment>
<dbReference type="GO" id="GO:0016787">
    <property type="term" value="F:hydrolase activity"/>
    <property type="evidence" value="ECO:0007669"/>
    <property type="project" value="UniProtKB-KW"/>
</dbReference>
<dbReference type="Proteomes" id="UP000261905">
    <property type="component" value="Unassembled WGS sequence"/>
</dbReference>
<sequence length="463" mass="52764">MKAWEKAYQLMQNADPVILDEEEQTWLAMTQVEQFYDMTLKLFWHSNVPGSGAPEILAVAAVQSMHNMGYQTDHLLHLLEEGTAAYEKNDMPELQRITARLMNELSRLPKNEESQYWRYQAYETWEEYEAKAKFPVYEPYNVHAEQFASRIYAGWVAQIVGGALGTAIEGYTSQKLLEKFGEIRGYVRKPNTYNDDITFEIAFLNAFDKFGYEVSSVTIAEEWVALVPSGWSAEDIALKNIRSGIYPPESGYLNNPFQEWIGAQMRGAICGMVAPGNPMEAAKLAWKDAVVSHANNGVLGEIFNAVFVSLAFVEKDIRKIVELSVDAIPTDSEYYEIVSTAVQWCRQHNDWRETWKLCEERFKEYNWIHAYPNAMAEVVALWYGNGDFDETLHIIAMAGQDVDCNAAQIVTALGIMNGLSSIDSKWTDPIGDVLDTYLREMKKMKITELSEWTVSAVRKHQIQ</sequence>
<dbReference type="Pfam" id="PF03747">
    <property type="entry name" value="ADP_ribosyl_GH"/>
    <property type="match status" value="1"/>
</dbReference>
<comment type="cofactor">
    <cofactor evidence="1">
        <name>Mg(2+)</name>
        <dbReference type="ChEBI" id="CHEBI:18420"/>
    </cofactor>
    <text evidence="1">Binds 2 magnesium ions per subunit.</text>
</comment>
<organism evidence="2 3">
    <name type="scientific">Paenibacillus paeoniae</name>
    <dbReference type="NCBI Taxonomy" id="2292705"/>
    <lineage>
        <taxon>Bacteria</taxon>
        <taxon>Bacillati</taxon>
        <taxon>Bacillota</taxon>
        <taxon>Bacilli</taxon>
        <taxon>Bacillales</taxon>
        <taxon>Paenibacillaceae</taxon>
        <taxon>Paenibacillus</taxon>
    </lineage>
</organism>
<keyword evidence="2" id="KW-0378">Hydrolase</keyword>
<feature type="binding site" evidence="1">
    <location>
        <position position="195"/>
    </location>
    <ligand>
        <name>Mg(2+)</name>
        <dbReference type="ChEBI" id="CHEBI:18420"/>
        <label>1</label>
    </ligand>
</feature>
<feature type="binding site" evidence="1">
    <location>
        <position position="196"/>
    </location>
    <ligand>
        <name>Mg(2+)</name>
        <dbReference type="ChEBI" id="CHEBI:18420"/>
        <label>1</label>
    </ligand>
</feature>
<dbReference type="AlphaFoldDB" id="A0A371PMT1"/>
<feature type="binding site" evidence="1">
    <location>
        <position position="403"/>
    </location>
    <ligand>
        <name>Mg(2+)</name>
        <dbReference type="ChEBI" id="CHEBI:18420"/>
        <label>1</label>
    </ligand>
</feature>